<dbReference type="GO" id="GO:0006310">
    <property type="term" value="P:DNA recombination"/>
    <property type="evidence" value="ECO:0007669"/>
    <property type="project" value="UniProtKB-KW"/>
</dbReference>
<dbReference type="RefSeq" id="WP_203757229.1">
    <property type="nucleotide sequence ID" value="NZ_BONK01000011.1"/>
</dbReference>
<feature type="domain" description="Tyr recombinase" evidence="3">
    <location>
        <begin position="134"/>
        <end position="335"/>
    </location>
</feature>
<dbReference type="InterPro" id="IPR010998">
    <property type="entry name" value="Integrase_recombinase_N"/>
</dbReference>
<dbReference type="PANTHER" id="PTHR30349">
    <property type="entry name" value="PHAGE INTEGRASE-RELATED"/>
    <property type="match status" value="1"/>
</dbReference>
<evidence type="ECO:0000256" key="1">
    <source>
        <dbReference type="ARBA" id="ARBA00023125"/>
    </source>
</evidence>
<organism evidence="4 5">
    <name type="scientific">Cellulomonas chitinilytica</name>
    <dbReference type="NCBI Taxonomy" id="398759"/>
    <lineage>
        <taxon>Bacteria</taxon>
        <taxon>Bacillati</taxon>
        <taxon>Actinomycetota</taxon>
        <taxon>Actinomycetes</taxon>
        <taxon>Micrococcales</taxon>
        <taxon>Cellulomonadaceae</taxon>
        <taxon>Cellulomonas</taxon>
    </lineage>
</organism>
<evidence type="ECO:0000313" key="5">
    <source>
        <dbReference type="Proteomes" id="UP000632740"/>
    </source>
</evidence>
<accession>A0A919P6Y9</accession>
<dbReference type="CDD" id="cd00799">
    <property type="entry name" value="INT_Cre_C"/>
    <property type="match status" value="1"/>
</dbReference>
<dbReference type="EMBL" id="BONK01000011">
    <property type="protein sequence ID" value="GIG22459.1"/>
    <property type="molecule type" value="Genomic_DNA"/>
</dbReference>
<dbReference type="InterPro" id="IPR011010">
    <property type="entry name" value="DNA_brk_join_enz"/>
</dbReference>
<dbReference type="GO" id="GO:0015074">
    <property type="term" value="P:DNA integration"/>
    <property type="evidence" value="ECO:0007669"/>
    <property type="project" value="InterPro"/>
</dbReference>
<proteinExistence type="predicted"/>
<gene>
    <name evidence="4" type="ORF">Cch01nite_31830</name>
</gene>
<keyword evidence="5" id="KW-1185">Reference proteome</keyword>
<sequence>MTPENVTSSEIVPTPDAVLMPADQDVADAQLVGAALMASRSPGTLRTYASYWRGFVAWCEDRDRASLPADPDTVARYIAARAHTGMSASGVGQVLASISYHHQRTRLPDPTTDPLVVETRKGLRRGPRGTAATKPAHAVTVEDVHRIVAAIDTSELVGLRDRALILLGFATGMRRSELGALMVRDLEWKGGDLLVTIRVSKGDQEGAGQVVGVVRGAYAASDPVEALHRWLVAADALDRPDCAVFAPINKGGNLRPCTPMSGHAVGDVLIRRADAAGLSSLSLTAHSLRAGLITAMIEAGASLPQAQRVARHKSVSTTARYARGRDALEDSPVRMIGL</sequence>
<dbReference type="InterPro" id="IPR013762">
    <property type="entry name" value="Integrase-like_cat_sf"/>
</dbReference>
<dbReference type="PANTHER" id="PTHR30349:SF81">
    <property type="entry name" value="TYROSINE RECOMBINASE XERC"/>
    <property type="match status" value="1"/>
</dbReference>
<dbReference type="SUPFAM" id="SSF47823">
    <property type="entry name" value="lambda integrase-like, N-terminal domain"/>
    <property type="match status" value="1"/>
</dbReference>
<evidence type="ECO:0000259" key="3">
    <source>
        <dbReference type="PROSITE" id="PS51898"/>
    </source>
</evidence>
<evidence type="ECO:0000256" key="2">
    <source>
        <dbReference type="ARBA" id="ARBA00023172"/>
    </source>
</evidence>
<dbReference type="InterPro" id="IPR002104">
    <property type="entry name" value="Integrase_catalytic"/>
</dbReference>
<name>A0A919P6Y9_9CELL</name>
<dbReference type="GO" id="GO:0003677">
    <property type="term" value="F:DNA binding"/>
    <property type="evidence" value="ECO:0007669"/>
    <property type="project" value="UniProtKB-KW"/>
</dbReference>
<dbReference type="AlphaFoldDB" id="A0A919P6Y9"/>
<dbReference type="Pfam" id="PF00589">
    <property type="entry name" value="Phage_integrase"/>
    <property type="match status" value="1"/>
</dbReference>
<dbReference type="PROSITE" id="PS51898">
    <property type="entry name" value="TYR_RECOMBINASE"/>
    <property type="match status" value="1"/>
</dbReference>
<protein>
    <submittedName>
        <fullName evidence="4">Integrase</fullName>
    </submittedName>
</protein>
<dbReference type="SUPFAM" id="SSF56349">
    <property type="entry name" value="DNA breaking-rejoining enzymes"/>
    <property type="match status" value="1"/>
</dbReference>
<evidence type="ECO:0000313" key="4">
    <source>
        <dbReference type="EMBL" id="GIG22459.1"/>
    </source>
</evidence>
<dbReference type="InterPro" id="IPR050090">
    <property type="entry name" value="Tyrosine_recombinase_XerCD"/>
</dbReference>
<dbReference type="Gene3D" id="1.10.150.130">
    <property type="match status" value="1"/>
</dbReference>
<reference evidence="4" key="1">
    <citation type="submission" date="2021-01" db="EMBL/GenBank/DDBJ databases">
        <title>Whole genome shotgun sequence of Cellulomonas chitinilytica NBRC 110799.</title>
        <authorList>
            <person name="Komaki H."/>
            <person name="Tamura T."/>
        </authorList>
    </citation>
    <scope>NUCLEOTIDE SEQUENCE</scope>
    <source>
        <strain evidence="4">NBRC 110799</strain>
    </source>
</reference>
<keyword evidence="1" id="KW-0238">DNA-binding</keyword>
<keyword evidence="2" id="KW-0233">DNA recombination</keyword>
<dbReference type="Gene3D" id="1.10.443.10">
    <property type="entry name" value="Intergrase catalytic core"/>
    <property type="match status" value="1"/>
</dbReference>
<dbReference type="Proteomes" id="UP000632740">
    <property type="component" value="Unassembled WGS sequence"/>
</dbReference>
<comment type="caution">
    <text evidence="4">The sequence shown here is derived from an EMBL/GenBank/DDBJ whole genome shotgun (WGS) entry which is preliminary data.</text>
</comment>